<dbReference type="PROSITE" id="PS50894">
    <property type="entry name" value="HPT"/>
    <property type="match status" value="1"/>
</dbReference>
<sequence length="94" mass="10623">MDDFDDDEWAEMQTKYVAHIITEIPKIKAALNSKDYQALMIFGHNIKGSGGMYGFDDITDFGFKIETSAKAEDLNSLEEFVGELEKNINAKKPK</sequence>
<name>A0A382AR24_9ZZZZ</name>
<dbReference type="GO" id="GO:0000160">
    <property type="term" value="P:phosphorelay signal transduction system"/>
    <property type="evidence" value="ECO:0007669"/>
    <property type="project" value="InterPro"/>
</dbReference>
<feature type="domain" description="HPt" evidence="1">
    <location>
        <begin position="5"/>
        <end position="91"/>
    </location>
</feature>
<dbReference type="SUPFAM" id="SSF47226">
    <property type="entry name" value="Histidine-containing phosphotransfer domain, HPT domain"/>
    <property type="match status" value="1"/>
</dbReference>
<evidence type="ECO:0000313" key="2">
    <source>
        <dbReference type="EMBL" id="SVB03946.1"/>
    </source>
</evidence>
<organism evidence="2">
    <name type="scientific">marine metagenome</name>
    <dbReference type="NCBI Taxonomy" id="408172"/>
    <lineage>
        <taxon>unclassified sequences</taxon>
        <taxon>metagenomes</taxon>
        <taxon>ecological metagenomes</taxon>
    </lineage>
</organism>
<dbReference type="InterPro" id="IPR008207">
    <property type="entry name" value="Sig_transdc_His_kin_Hpt_dom"/>
</dbReference>
<gene>
    <name evidence="2" type="ORF">METZ01_LOCUS156800</name>
</gene>
<dbReference type="AlphaFoldDB" id="A0A382AR24"/>
<proteinExistence type="predicted"/>
<evidence type="ECO:0000259" key="1">
    <source>
        <dbReference type="PROSITE" id="PS50894"/>
    </source>
</evidence>
<dbReference type="Pfam" id="PF01627">
    <property type="entry name" value="Hpt"/>
    <property type="match status" value="1"/>
</dbReference>
<dbReference type="Gene3D" id="1.20.120.160">
    <property type="entry name" value="HPT domain"/>
    <property type="match status" value="1"/>
</dbReference>
<protein>
    <recommendedName>
        <fullName evidence="1">HPt domain-containing protein</fullName>
    </recommendedName>
</protein>
<reference evidence="2" key="1">
    <citation type="submission" date="2018-05" db="EMBL/GenBank/DDBJ databases">
        <authorList>
            <person name="Lanie J.A."/>
            <person name="Ng W.-L."/>
            <person name="Kazmierczak K.M."/>
            <person name="Andrzejewski T.M."/>
            <person name="Davidsen T.M."/>
            <person name="Wayne K.J."/>
            <person name="Tettelin H."/>
            <person name="Glass J.I."/>
            <person name="Rusch D."/>
            <person name="Podicherti R."/>
            <person name="Tsui H.-C.T."/>
            <person name="Winkler M.E."/>
        </authorList>
    </citation>
    <scope>NUCLEOTIDE SEQUENCE</scope>
</reference>
<accession>A0A382AR24</accession>
<dbReference type="EMBL" id="UINC01026459">
    <property type="protein sequence ID" value="SVB03946.1"/>
    <property type="molecule type" value="Genomic_DNA"/>
</dbReference>
<dbReference type="InterPro" id="IPR036641">
    <property type="entry name" value="HPT_dom_sf"/>
</dbReference>